<evidence type="ECO:0000313" key="3">
    <source>
        <dbReference type="Proteomes" id="UP000192247"/>
    </source>
</evidence>
<keyword evidence="3" id="KW-1185">Reference proteome</keyword>
<proteinExistence type="predicted"/>
<sequence>PDSNMELDTSKVSRQSSGPNKQVPYTTVDGNSLQVLSCSIVEMKHCFGTVANTKKSVINGQLLNLIFHRSNADHVVEHRKQKKELLIEAFSHLVLDGCCTIKLSQSAQDALMALYDSTDDLSLLALSNLITAGGLQLPKVLEQTIVGLMETVETGTSTDETQLLSTSIVMARAISTVPRELATLLIYACGLLVKSNDNRENCLHLPALLCLRSYLGNGSVVTGTLPTGIMSGSELVEKFCQK</sequence>
<dbReference type="Proteomes" id="UP000192247">
    <property type="component" value="Unassembled WGS sequence"/>
</dbReference>
<dbReference type="InParanoid" id="A0A1V9XTC9"/>
<reference evidence="2 3" key="1">
    <citation type="journal article" date="2017" name="Gigascience">
        <title>Draft genome of the honey bee ectoparasitic mite, Tropilaelaps mercedesae, is shaped by the parasitic life history.</title>
        <authorList>
            <person name="Dong X."/>
            <person name="Armstrong S.D."/>
            <person name="Xia D."/>
            <person name="Makepeace B.L."/>
            <person name="Darby A.C."/>
            <person name="Kadowaki T."/>
        </authorList>
    </citation>
    <scope>NUCLEOTIDE SEQUENCE [LARGE SCALE GENOMIC DNA]</scope>
    <source>
        <strain evidence="2">Wuxi-XJTLU</strain>
    </source>
</reference>
<dbReference type="AlphaFoldDB" id="A0A1V9XTC9"/>
<protein>
    <submittedName>
        <fullName evidence="2">Uncharacterized protein</fullName>
    </submittedName>
</protein>
<comment type="caution">
    <text evidence="2">The sequence shown here is derived from an EMBL/GenBank/DDBJ whole genome shotgun (WGS) entry which is preliminary data.</text>
</comment>
<name>A0A1V9XTC9_9ACAR</name>
<organism evidence="2 3">
    <name type="scientific">Tropilaelaps mercedesae</name>
    <dbReference type="NCBI Taxonomy" id="418985"/>
    <lineage>
        <taxon>Eukaryota</taxon>
        <taxon>Metazoa</taxon>
        <taxon>Ecdysozoa</taxon>
        <taxon>Arthropoda</taxon>
        <taxon>Chelicerata</taxon>
        <taxon>Arachnida</taxon>
        <taxon>Acari</taxon>
        <taxon>Parasitiformes</taxon>
        <taxon>Mesostigmata</taxon>
        <taxon>Gamasina</taxon>
        <taxon>Dermanyssoidea</taxon>
        <taxon>Laelapidae</taxon>
        <taxon>Tropilaelaps</taxon>
    </lineage>
</organism>
<feature type="non-terminal residue" evidence="2">
    <location>
        <position position="242"/>
    </location>
</feature>
<feature type="non-terminal residue" evidence="2">
    <location>
        <position position="1"/>
    </location>
</feature>
<feature type="region of interest" description="Disordered" evidence="1">
    <location>
        <begin position="1"/>
        <end position="24"/>
    </location>
</feature>
<evidence type="ECO:0000256" key="1">
    <source>
        <dbReference type="SAM" id="MobiDB-lite"/>
    </source>
</evidence>
<accession>A0A1V9XTC9</accession>
<dbReference type="EMBL" id="MNPL01004429">
    <property type="protein sequence ID" value="OQR76756.1"/>
    <property type="molecule type" value="Genomic_DNA"/>
</dbReference>
<gene>
    <name evidence="2" type="ORF">BIW11_07576</name>
</gene>
<evidence type="ECO:0000313" key="2">
    <source>
        <dbReference type="EMBL" id="OQR76756.1"/>
    </source>
</evidence>